<dbReference type="Proteomes" id="UP000784294">
    <property type="component" value="Unassembled WGS sequence"/>
</dbReference>
<protein>
    <submittedName>
        <fullName evidence="1">Uncharacterized protein</fullName>
    </submittedName>
</protein>
<keyword evidence="2" id="KW-1185">Reference proteome</keyword>
<reference evidence="1" key="1">
    <citation type="submission" date="2018-11" db="EMBL/GenBank/DDBJ databases">
        <authorList>
            <consortium name="Pathogen Informatics"/>
        </authorList>
    </citation>
    <scope>NUCLEOTIDE SEQUENCE</scope>
</reference>
<name>A0A448XM03_9PLAT</name>
<proteinExistence type="predicted"/>
<dbReference type="AlphaFoldDB" id="A0A448XM03"/>
<comment type="caution">
    <text evidence="1">The sequence shown here is derived from an EMBL/GenBank/DDBJ whole genome shotgun (WGS) entry which is preliminary data.</text>
</comment>
<evidence type="ECO:0000313" key="1">
    <source>
        <dbReference type="EMBL" id="VEL39896.1"/>
    </source>
</evidence>
<sequence length="88" mass="9414">MDQPMHRFKCKKLADAAGIANAKRRRPIAAVSEAGSSDSFIVEANQSCGTHEHNNVTGWSSNQWLGAENHLRGVCFFGCRGPLVSGGA</sequence>
<evidence type="ECO:0000313" key="2">
    <source>
        <dbReference type="Proteomes" id="UP000784294"/>
    </source>
</evidence>
<organism evidence="1 2">
    <name type="scientific">Protopolystoma xenopodis</name>
    <dbReference type="NCBI Taxonomy" id="117903"/>
    <lineage>
        <taxon>Eukaryota</taxon>
        <taxon>Metazoa</taxon>
        <taxon>Spiralia</taxon>
        <taxon>Lophotrochozoa</taxon>
        <taxon>Platyhelminthes</taxon>
        <taxon>Monogenea</taxon>
        <taxon>Polyopisthocotylea</taxon>
        <taxon>Polystomatidea</taxon>
        <taxon>Polystomatidae</taxon>
        <taxon>Protopolystoma</taxon>
    </lineage>
</organism>
<gene>
    <name evidence="1" type="ORF">PXEA_LOCUS33336</name>
</gene>
<dbReference type="EMBL" id="CAAALY010262916">
    <property type="protein sequence ID" value="VEL39896.1"/>
    <property type="molecule type" value="Genomic_DNA"/>
</dbReference>
<accession>A0A448XM03</accession>